<sequence length="343" mass="38465">MNQHICFLTMIMIIIIKEMFRNNFMGSMMTIIIVLLLSACGTGKETSTSSTTPAATTASQTTRTITHLKGNTVIPAKINKIVVLSAAYIDHLLTIGEKPAGVNNQVRYGGDYLPYVAKQLQGVPLVGSADKPNLEAILEIKPDVILVESRTAATTYEQLQKIAPTIVMGNEWQEYESDVNFWKKDLMMIAEMYDKADVAKSKIAELELKVTKAREQIKKLSNKNLAYLRVREKNLQLYAQNGHPTNVLLYHDLGFTPTALTPKDKRVDLSMEKIPEINADYVLLETDPNANDYLKNLKASPLWKNTPAVVSNKIYETDSFWLFKGWGVIGRGEIIDEILKIIK</sequence>
<gene>
    <name evidence="7" type="ORF">J2736_001504</name>
</gene>
<comment type="similarity">
    <text evidence="2">Belongs to the bacterial solute-binding protein 8 family.</text>
</comment>
<dbReference type="PROSITE" id="PS50983">
    <property type="entry name" value="FE_B12_PBP"/>
    <property type="match status" value="1"/>
</dbReference>
<dbReference type="Pfam" id="PF01497">
    <property type="entry name" value="Peripla_BP_2"/>
    <property type="match status" value="1"/>
</dbReference>
<keyword evidence="8" id="KW-1185">Reference proteome</keyword>
<comment type="subcellular location">
    <subcellularLocation>
        <location evidence="1">Cell envelope</location>
    </subcellularLocation>
</comment>
<dbReference type="InterPro" id="IPR051313">
    <property type="entry name" value="Bact_iron-sidero_bind"/>
</dbReference>
<proteinExistence type="inferred from homology"/>
<dbReference type="PANTHER" id="PTHR30532">
    <property type="entry name" value="IRON III DICITRATE-BINDING PERIPLASMIC PROTEIN"/>
    <property type="match status" value="1"/>
</dbReference>
<keyword evidence="3" id="KW-0813">Transport</keyword>
<dbReference type="Proteomes" id="UP001267290">
    <property type="component" value="Unassembled WGS sequence"/>
</dbReference>
<evidence type="ECO:0000256" key="3">
    <source>
        <dbReference type="ARBA" id="ARBA00022448"/>
    </source>
</evidence>
<keyword evidence="5" id="KW-0175">Coiled coil</keyword>
<reference evidence="7 8" key="1">
    <citation type="submission" date="2023-07" db="EMBL/GenBank/DDBJ databases">
        <title>Sorghum-associated microbial communities from plants grown in Nebraska, USA.</title>
        <authorList>
            <person name="Schachtman D."/>
        </authorList>
    </citation>
    <scope>NUCLEOTIDE SEQUENCE [LARGE SCALE GENOMIC DNA]</scope>
    <source>
        <strain evidence="7 8">CC258</strain>
    </source>
</reference>
<keyword evidence="4" id="KW-0732">Signal</keyword>
<dbReference type="CDD" id="cd01146">
    <property type="entry name" value="FhuD"/>
    <property type="match status" value="1"/>
</dbReference>
<dbReference type="InterPro" id="IPR002491">
    <property type="entry name" value="ABC_transptr_periplasmic_BD"/>
</dbReference>
<feature type="coiled-coil region" evidence="5">
    <location>
        <begin position="189"/>
        <end position="223"/>
    </location>
</feature>
<evidence type="ECO:0000256" key="2">
    <source>
        <dbReference type="ARBA" id="ARBA00008814"/>
    </source>
</evidence>
<comment type="caution">
    <text evidence="7">The sequence shown here is derived from an EMBL/GenBank/DDBJ whole genome shotgun (WGS) entry which is preliminary data.</text>
</comment>
<evidence type="ECO:0000313" key="8">
    <source>
        <dbReference type="Proteomes" id="UP001267290"/>
    </source>
</evidence>
<evidence type="ECO:0000256" key="1">
    <source>
        <dbReference type="ARBA" id="ARBA00004196"/>
    </source>
</evidence>
<evidence type="ECO:0000313" key="7">
    <source>
        <dbReference type="EMBL" id="MDR6550321.1"/>
    </source>
</evidence>
<evidence type="ECO:0000256" key="5">
    <source>
        <dbReference type="SAM" id="Coils"/>
    </source>
</evidence>
<dbReference type="SUPFAM" id="SSF53807">
    <property type="entry name" value="Helical backbone' metal receptor"/>
    <property type="match status" value="1"/>
</dbReference>
<dbReference type="EMBL" id="JAVDSB010000001">
    <property type="protein sequence ID" value="MDR6550321.1"/>
    <property type="molecule type" value="Genomic_DNA"/>
</dbReference>
<name>A0ABU1NS75_9BACL</name>
<evidence type="ECO:0000259" key="6">
    <source>
        <dbReference type="PROSITE" id="PS50983"/>
    </source>
</evidence>
<dbReference type="Gene3D" id="3.40.50.1980">
    <property type="entry name" value="Nitrogenase molybdenum iron protein domain"/>
    <property type="match status" value="2"/>
</dbReference>
<feature type="domain" description="Fe/B12 periplasmic-binding" evidence="6">
    <location>
        <begin position="80"/>
        <end position="343"/>
    </location>
</feature>
<protein>
    <submittedName>
        <fullName evidence="7">Iron complex transport system substrate-binding protein</fullName>
    </submittedName>
</protein>
<dbReference type="PANTHER" id="PTHR30532:SF29">
    <property type="entry name" value="FE(3+) DICITRATE-BINDING PERIPLASMIC PROTEIN"/>
    <property type="match status" value="1"/>
</dbReference>
<evidence type="ECO:0000256" key="4">
    <source>
        <dbReference type="ARBA" id="ARBA00022729"/>
    </source>
</evidence>
<organism evidence="7 8">
    <name type="scientific">Paenibacillus qinlingensis</name>
    <dbReference type="NCBI Taxonomy" id="1837343"/>
    <lineage>
        <taxon>Bacteria</taxon>
        <taxon>Bacillati</taxon>
        <taxon>Bacillota</taxon>
        <taxon>Bacilli</taxon>
        <taxon>Bacillales</taxon>
        <taxon>Paenibacillaceae</taxon>
        <taxon>Paenibacillus</taxon>
    </lineage>
</organism>
<accession>A0ABU1NS75</accession>